<evidence type="ECO:0000259" key="1">
    <source>
        <dbReference type="Pfam" id="PF04480"/>
    </source>
</evidence>
<sequence length="103" mass="11764">INKLRESNSIGELELHKLLTLAGFNPEIHPIILDMEVDFLIKHENGVKLVIEVDGQQHDQQEANDEARDAALRAQGYEVCRLETRDLLDRPIEAVSRINKLLQ</sequence>
<proteinExistence type="predicted"/>
<feature type="non-terminal residue" evidence="2">
    <location>
        <position position="1"/>
    </location>
</feature>
<dbReference type="EMBL" id="UINC01127232">
    <property type="protein sequence ID" value="SVD06214.1"/>
    <property type="molecule type" value="Genomic_DNA"/>
</dbReference>
<dbReference type="InterPro" id="IPR011335">
    <property type="entry name" value="Restrct_endonuc-II-like"/>
</dbReference>
<dbReference type="PANTHER" id="PTHR38590">
    <property type="entry name" value="BLL0828 PROTEIN"/>
    <property type="match status" value="1"/>
</dbReference>
<dbReference type="Pfam" id="PF04480">
    <property type="entry name" value="DUF559"/>
    <property type="match status" value="1"/>
</dbReference>
<organism evidence="2">
    <name type="scientific">marine metagenome</name>
    <dbReference type="NCBI Taxonomy" id="408172"/>
    <lineage>
        <taxon>unclassified sequences</taxon>
        <taxon>metagenomes</taxon>
        <taxon>ecological metagenomes</taxon>
    </lineage>
</organism>
<accession>A0A382S8I3</accession>
<dbReference type="Gene3D" id="3.40.960.10">
    <property type="entry name" value="VSR Endonuclease"/>
    <property type="match status" value="1"/>
</dbReference>
<protein>
    <recommendedName>
        <fullName evidence="1">DUF559 domain-containing protein</fullName>
    </recommendedName>
</protein>
<dbReference type="SUPFAM" id="SSF52980">
    <property type="entry name" value="Restriction endonuclease-like"/>
    <property type="match status" value="1"/>
</dbReference>
<dbReference type="InterPro" id="IPR047216">
    <property type="entry name" value="Endonuclease_DUF559_bact"/>
</dbReference>
<name>A0A382S8I3_9ZZZZ</name>
<gene>
    <name evidence="2" type="ORF">METZ01_LOCUS359068</name>
</gene>
<evidence type="ECO:0000313" key="2">
    <source>
        <dbReference type="EMBL" id="SVD06214.1"/>
    </source>
</evidence>
<feature type="domain" description="DUF559" evidence="1">
    <location>
        <begin position="3"/>
        <end position="102"/>
    </location>
</feature>
<dbReference type="PANTHER" id="PTHR38590:SF1">
    <property type="entry name" value="BLL0828 PROTEIN"/>
    <property type="match status" value="1"/>
</dbReference>
<dbReference type="AlphaFoldDB" id="A0A382S8I3"/>
<reference evidence="2" key="1">
    <citation type="submission" date="2018-05" db="EMBL/GenBank/DDBJ databases">
        <authorList>
            <person name="Lanie J.A."/>
            <person name="Ng W.-L."/>
            <person name="Kazmierczak K.M."/>
            <person name="Andrzejewski T.M."/>
            <person name="Davidsen T.M."/>
            <person name="Wayne K.J."/>
            <person name="Tettelin H."/>
            <person name="Glass J.I."/>
            <person name="Rusch D."/>
            <person name="Podicherti R."/>
            <person name="Tsui H.-C.T."/>
            <person name="Winkler M.E."/>
        </authorList>
    </citation>
    <scope>NUCLEOTIDE SEQUENCE</scope>
</reference>
<dbReference type="InterPro" id="IPR007569">
    <property type="entry name" value="DUF559"/>
</dbReference>